<dbReference type="GO" id="GO:0051537">
    <property type="term" value="F:2 iron, 2 sulfur cluster binding"/>
    <property type="evidence" value="ECO:0007669"/>
    <property type="project" value="UniProtKB-KW"/>
</dbReference>
<evidence type="ECO:0000259" key="9">
    <source>
        <dbReference type="PROSITE" id="PS51384"/>
    </source>
</evidence>
<dbReference type="Proteomes" id="UP000669179">
    <property type="component" value="Unassembled WGS sequence"/>
</dbReference>
<dbReference type="InterPro" id="IPR039261">
    <property type="entry name" value="FNR_nucleotide-bd"/>
</dbReference>
<dbReference type="Gene3D" id="3.40.50.80">
    <property type="entry name" value="Nucleotide-binding domain of ferredoxin-NADP reductase (FNR) module"/>
    <property type="match status" value="1"/>
</dbReference>
<dbReference type="CDD" id="cd00207">
    <property type="entry name" value="fer2"/>
    <property type="match status" value="1"/>
</dbReference>
<dbReference type="Pfam" id="PF00111">
    <property type="entry name" value="Fer2"/>
    <property type="match status" value="1"/>
</dbReference>
<name>A0A939TA34_9ACTN</name>
<dbReference type="PRINTS" id="PR00409">
    <property type="entry name" value="PHDIOXRDTASE"/>
</dbReference>
<organism evidence="10 11">
    <name type="scientific">Actinomadura barringtoniae</name>
    <dbReference type="NCBI Taxonomy" id="1427535"/>
    <lineage>
        <taxon>Bacteria</taxon>
        <taxon>Bacillati</taxon>
        <taxon>Actinomycetota</taxon>
        <taxon>Actinomycetes</taxon>
        <taxon>Streptosporangiales</taxon>
        <taxon>Thermomonosporaceae</taxon>
        <taxon>Actinomadura</taxon>
    </lineage>
</organism>
<reference evidence="10" key="1">
    <citation type="submission" date="2021-03" db="EMBL/GenBank/DDBJ databases">
        <authorList>
            <person name="Kanchanasin P."/>
            <person name="Saeng-In P."/>
            <person name="Phongsopitanun W."/>
            <person name="Yuki M."/>
            <person name="Kudo T."/>
            <person name="Ohkuma M."/>
            <person name="Tanasupawat S."/>
        </authorList>
    </citation>
    <scope>NUCLEOTIDE SEQUENCE</scope>
    <source>
        <strain evidence="10">GKU 128</strain>
    </source>
</reference>
<dbReference type="InterPro" id="IPR012675">
    <property type="entry name" value="Beta-grasp_dom_sf"/>
</dbReference>
<evidence type="ECO:0000313" key="10">
    <source>
        <dbReference type="EMBL" id="MBO2454959.1"/>
    </source>
</evidence>
<keyword evidence="2" id="KW-0285">Flavoprotein</keyword>
<dbReference type="InterPro" id="IPR050415">
    <property type="entry name" value="MRET"/>
</dbReference>
<dbReference type="InterPro" id="IPR006058">
    <property type="entry name" value="2Fe2S_fd_BS"/>
</dbReference>
<keyword evidence="3" id="KW-0001">2Fe-2S</keyword>
<keyword evidence="4" id="KW-0479">Metal-binding</keyword>
<accession>A0A939TA34</accession>
<comment type="cofactor">
    <cofactor evidence="1">
        <name>FAD</name>
        <dbReference type="ChEBI" id="CHEBI:57692"/>
    </cofactor>
</comment>
<comment type="caution">
    <text evidence="10">The sequence shown here is derived from an EMBL/GenBank/DDBJ whole genome shotgun (WGS) entry which is preliminary data.</text>
</comment>
<evidence type="ECO:0000256" key="3">
    <source>
        <dbReference type="ARBA" id="ARBA00022714"/>
    </source>
</evidence>
<dbReference type="InterPro" id="IPR036010">
    <property type="entry name" value="2Fe-2S_ferredoxin-like_sf"/>
</dbReference>
<keyword evidence="7" id="KW-0411">Iron-sulfur</keyword>
<dbReference type="Gene3D" id="2.40.30.10">
    <property type="entry name" value="Translation factors"/>
    <property type="match status" value="1"/>
</dbReference>
<evidence type="ECO:0000256" key="4">
    <source>
        <dbReference type="ARBA" id="ARBA00022723"/>
    </source>
</evidence>
<dbReference type="EMBL" id="JAGEOJ010000030">
    <property type="protein sequence ID" value="MBO2454959.1"/>
    <property type="molecule type" value="Genomic_DNA"/>
</dbReference>
<feature type="domain" description="2Fe-2S ferredoxin-type" evidence="8">
    <location>
        <begin position="274"/>
        <end position="355"/>
    </location>
</feature>
<dbReference type="GO" id="GO:0016491">
    <property type="term" value="F:oxidoreductase activity"/>
    <property type="evidence" value="ECO:0007669"/>
    <property type="project" value="UniProtKB-KW"/>
</dbReference>
<keyword evidence="11" id="KW-1185">Reference proteome</keyword>
<proteinExistence type="predicted"/>
<dbReference type="InterPro" id="IPR017938">
    <property type="entry name" value="Riboflavin_synthase-like_b-brl"/>
</dbReference>
<protein>
    <submittedName>
        <fullName evidence="10">Oxidoreductase</fullName>
    </submittedName>
</protein>
<dbReference type="AlphaFoldDB" id="A0A939TA34"/>
<dbReference type="SUPFAM" id="SSF54292">
    <property type="entry name" value="2Fe-2S ferredoxin-like"/>
    <property type="match status" value="1"/>
</dbReference>
<evidence type="ECO:0000256" key="6">
    <source>
        <dbReference type="ARBA" id="ARBA00023004"/>
    </source>
</evidence>
<dbReference type="PROSITE" id="PS00197">
    <property type="entry name" value="2FE2S_FER_1"/>
    <property type="match status" value="1"/>
</dbReference>
<dbReference type="InterPro" id="IPR001041">
    <property type="entry name" value="2Fe-2S_ferredoxin-type"/>
</dbReference>
<evidence type="ECO:0000259" key="8">
    <source>
        <dbReference type="PROSITE" id="PS51085"/>
    </source>
</evidence>
<evidence type="ECO:0000256" key="2">
    <source>
        <dbReference type="ARBA" id="ARBA00022630"/>
    </source>
</evidence>
<evidence type="ECO:0000256" key="5">
    <source>
        <dbReference type="ARBA" id="ARBA00023002"/>
    </source>
</evidence>
<gene>
    <name evidence="10" type="ORF">J4573_48285</name>
</gene>
<dbReference type="SUPFAM" id="SSF63380">
    <property type="entry name" value="Riboflavin synthase domain-like"/>
    <property type="match status" value="1"/>
</dbReference>
<dbReference type="SUPFAM" id="SSF52343">
    <property type="entry name" value="Ferredoxin reductase-like, C-terminal NADP-linked domain"/>
    <property type="match status" value="1"/>
</dbReference>
<dbReference type="PROSITE" id="PS51085">
    <property type="entry name" value="2FE2S_FER_2"/>
    <property type="match status" value="1"/>
</dbReference>
<evidence type="ECO:0000313" key="11">
    <source>
        <dbReference type="Proteomes" id="UP000669179"/>
    </source>
</evidence>
<dbReference type="InterPro" id="IPR017927">
    <property type="entry name" value="FAD-bd_FR_type"/>
</dbReference>
<sequence>MFDIPPDLHGRREHDPFLVAVTRFFTGIERVRSLRRARVTRAPRPLSRELILLVREVTQEAEDVVSIRLATWNNAPLPAWQPGCHLDLRLPSGRRRQYSLCGDPADRTSYRIAVRRLPGGEGGSLEVHETLTEGRVVRVQGPRNAFPFLPNERYLFLAGGIGITPILPMVKAAQRVGADWRLIYTGRDLASLPFLNELEGLPEGRVTVRTDDEHGVPDCADLLAGTPGDAAIYCCGPAPMIDGVRAAFRAGERASGTLHFERFAPAPVVGGQPFEVELARSGKTITVPADRSALEAIKAELPDVAYSCQQGFCGTCRVGVLSGDVDRRASSDRAGEDSMLICVSRASGGRIGLDL</sequence>
<keyword evidence="5" id="KW-0560">Oxidoreductase</keyword>
<dbReference type="GO" id="GO:0046872">
    <property type="term" value="F:metal ion binding"/>
    <property type="evidence" value="ECO:0007669"/>
    <property type="project" value="UniProtKB-KW"/>
</dbReference>
<dbReference type="PANTHER" id="PTHR47354">
    <property type="entry name" value="NADH OXIDOREDUCTASE HCR"/>
    <property type="match status" value="1"/>
</dbReference>
<keyword evidence="6" id="KW-0408">Iron</keyword>
<dbReference type="CDD" id="cd06185">
    <property type="entry name" value="PDR_like"/>
    <property type="match status" value="1"/>
</dbReference>
<dbReference type="PANTHER" id="PTHR47354:SF1">
    <property type="entry name" value="CARNITINE MONOOXYGENASE REDUCTASE SUBUNIT"/>
    <property type="match status" value="1"/>
</dbReference>
<dbReference type="PROSITE" id="PS51384">
    <property type="entry name" value="FAD_FR"/>
    <property type="match status" value="1"/>
</dbReference>
<dbReference type="Gene3D" id="3.10.20.30">
    <property type="match status" value="1"/>
</dbReference>
<evidence type="ECO:0000256" key="7">
    <source>
        <dbReference type="ARBA" id="ARBA00023014"/>
    </source>
</evidence>
<evidence type="ECO:0000256" key="1">
    <source>
        <dbReference type="ARBA" id="ARBA00001974"/>
    </source>
</evidence>
<feature type="domain" description="FAD-binding FR-type" evidence="9">
    <location>
        <begin position="47"/>
        <end position="149"/>
    </location>
</feature>